<organism evidence="2 3">
    <name type="scientific">Elysia chlorotica</name>
    <name type="common">Eastern emerald elysia</name>
    <name type="synonym">Sea slug</name>
    <dbReference type="NCBI Taxonomy" id="188477"/>
    <lineage>
        <taxon>Eukaryota</taxon>
        <taxon>Metazoa</taxon>
        <taxon>Spiralia</taxon>
        <taxon>Lophotrochozoa</taxon>
        <taxon>Mollusca</taxon>
        <taxon>Gastropoda</taxon>
        <taxon>Heterobranchia</taxon>
        <taxon>Euthyneura</taxon>
        <taxon>Panpulmonata</taxon>
        <taxon>Sacoglossa</taxon>
        <taxon>Placobranchoidea</taxon>
        <taxon>Plakobranchidae</taxon>
        <taxon>Elysia</taxon>
    </lineage>
</organism>
<keyword evidence="3" id="KW-1185">Reference proteome</keyword>
<feature type="compositionally biased region" description="Polar residues" evidence="1">
    <location>
        <begin position="255"/>
        <end position="264"/>
    </location>
</feature>
<feature type="region of interest" description="Disordered" evidence="1">
    <location>
        <begin position="242"/>
        <end position="264"/>
    </location>
</feature>
<dbReference type="Proteomes" id="UP000271974">
    <property type="component" value="Unassembled WGS sequence"/>
</dbReference>
<proteinExistence type="predicted"/>
<dbReference type="AlphaFoldDB" id="A0A3S5K2K8"/>
<evidence type="ECO:0000313" key="2">
    <source>
        <dbReference type="EMBL" id="RUS92176.1"/>
    </source>
</evidence>
<sequence>MACFTDNPASWKMRACNSVIRNQNHILKCTLKTLLDNPLRTRDRALSSLIGLCRKQCNGPIIELPPKRSFSLPTVSVLPVHYVPVCPPPIIIRSKKTEEVQEEEKPAAVVRKRKVRKACCEPKSCSKNLCETLNNMQSICSCCGRSVSPRFKCPSPKIFSKKPTSPCNFGASNFISMDCGSQRRETKAKTDKCSRRCCLSKNPSMATPLTMSPLCCPPSVKSLSPKTKDKGKCTPIVKSYKRAPAPTGHSRQEQETCSPSRNRSAPNFRFPESCAGFMNDSCKNNMGYSYNNFYSNFCKNNNDSEVDPPGMYTPRSAFQETLETKDSSMFMPSTSGASPISLSTQRHGNLSKTTSQIQSLYGTYTNPTTRQSKTLFGAYAKPTGQIKKSDGDNTKGGLIVKRAYGGSTTDTSQVNKRLYGYKANLANQEKRSPAQSGYSSPTLRSAMEDPFSVTTWKTSIPIRFSDLPKRYRN</sequence>
<accession>A0A3S5K2K8</accession>
<dbReference type="OrthoDB" id="10606269at2759"/>
<protein>
    <submittedName>
        <fullName evidence="2">Uncharacterized protein</fullName>
    </submittedName>
</protein>
<reference evidence="2 3" key="1">
    <citation type="submission" date="2019-01" db="EMBL/GenBank/DDBJ databases">
        <title>A draft genome assembly of the solar-powered sea slug Elysia chlorotica.</title>
        <authorList>
            <person name="Cai H."/>
            <person name="Li Q."/>
            <person name="Fang X."/>
            <person name="Li J."/>
            <person name="Curtis N.E."/>
            <person name="Altenburger A."/>
            <person name="Shibata T."/>
            <person name="Feng M."/>
            <person name="Maeda T."/>
            <person name="Schwartz J.A."/>
            <person name="Shigenobu S."/>
            <person name="Lundholm N."/>
            <person name="Nishiyama T."/>
            <person name="Yang H."/>
            <person name="Hasebe M."/>
            <person name="Li S."/>
            <person name="Pierce S.K."/>
            <person name="Wang J."/>
        </authorList>
    </citation>
    <scope>NUCLEOTIDE SEQUENCE [LARGE SCALE GENOMIC DNA]</scope>
    <source>
        <strain evidence="2">EC2010</strain>
        <tissue evidence="2">Whole organism of an adult</tissue>
    </source>
</reference>
<evidence type="ECO:0000256" key="1">
    <source>
        <dbReference type="SAM" id="MobiDB-lite"/>
    </source>
</evidence>
<evidence type="ECO:0000313" key="3">
    <source>
        <dbReference type="Proteomes" id="UP000271974"/>
    </source>
</evidence>
<gene>
    <name evidence="2" type="ORF">EGW08_000029</name>
</gene>
<comment type="caution">
    <text evidence="2">The sequence shown here is derived from an EMBL/GenBank/DDBJ whole genome shotgun (WGS) entry which is preliminary data.</text>
</comment>
<name>A0A3S5K2K8_ELYCH</name>
<dbReference type="EMBL" id="RQTK01000001">
    <property type="protein sequence ID" value="RUS92176.1"/>
    <property type="molecule type" value="Genomic_DNA"/>
</dbReference>